<sequence>MKKFLYILGLMITFSETSFASEDFQEDVSSTLRFKTFTTQLIVEFDSAQQQTPTAWINEQLYGMGTELLLEIRNGCYQKKKELEECINTLKTHHTKVSSKKSDSKRKSSSSEKKKFQENPDTNMISVQGLLPIQGLLGAYEYIITLINIKLSTPTLQDLLPVEEYKDFAASLQAQSTLATEEELKGWIHQTVPTLNRENLVKALEACVSKRIALRETLQKLHSHELNTDKVQSLFEAYTLAIDLIKEKYRSL</sequence>
<accession>A0A1W6N578</accession>
<protein>
    <submittedName>
        <fullName evidence="3">Uncharacterized protein</fullName>
    </submittedName>
</protein>
<dbReference type="RefSeq" id="WP_085784438.1">
    <property type="nucleotide sequence ID" value="NZ_CP008743.1"/>
</dbReference>
<dbReference type="KEGG" id="naf:GQ61_06100"/>
<dbReference type="EMBL" id="CP008743">
    <property type="protein sequence ID" value="ARN84926.1"/>
    <property type="molecule type" value="Genomic_DNA"/>
</dbReference>
<gene>
    <name evidence="3" type="ORF">GQ61_06100</name>
</gene>
<proteinExistence type="predicted"/>
<dbReference type="Proteomes" id="UP000237351">
    <property type="component" value="Chromosome"/>
</dbReference>
<evidence type="ECO:0000313" key="3">
    <source>
        <dbReference type="EMBL" id="ARN84926.1"/>
    </source>
</evidence>
<keyword evidence="4" id="KW-1185">Reference proteome</keyword>
<feature type="region of interest" description="Disordered" evidence="1">
    <location>
        <begin position="97"/>
        <end position="119"/>
    </location>
</feature>
<evidence type="ECO:0000313" key="4">
    <source>
        <dbReference type="Proteomes" id="UP000237351"/>
    </source>
</evidence>
<keyword evidence="2" id="KW-0732">Signal</keyword>
<name>A0A1W6N578_9PROT</name>
<evidence type="ECO:0000256" key="2">
    <source>
        <dbReference type="SAM" id="SignalP"/>
    </source>
</evidence>
<feature type="compositionally biased region" description="Basic and acidic residues" evidence="1">
    <location>
        <begin position="100"/>
        <end position="118"/>
    </location>
</feature>
<feature type="chain" id="PRO_5010889861" evidence="2">
    <location>
        <begin position="21"/>
        <end position="252"/>
    </location>
</feature>
<feature type="signal peptide" evidence="2">
    <location>
        <begin position="1"/>
        <end position="20"/>
    </location>
</feature>
<evidence type="ECO:0000256" key="1">
    <source>
        <dbReference type="SAM" id="MobiDB-lite"/>
    </source>
</evidence>
<organism evidence="3 4">
    <name type="scientific">Candidatus Nucleicultrix amoebiphila FS5</name>
    <dbReference type="NCBI Taxonomy" id="1414854"/>
    <lineage>
        <taxon>Bacteria</taxon>
        <taxon>Pseudomonadati</taxon>
        <taxon>Pseudomonadota</taxon>
        <taxon>Alphaproteobacteria</taxon>
        <taxon>Holosporales</taxon>
        <taxon>Candidatus Nucleicultricaceae</taxon>
        <taxon>Candidatus Nucleicultrix</taxon>
    </lineage>
</organism>
<reference evidence="3 4" key="1">
    <citation type="submission" date="2014-06" db="EMBL/GenBank/DDBJ databases">
        <title>The genome of the endonuclear symbiont Nucleicultrix amoebiphila.</title>
        <authorList>
            <person name="Schulz F."/>
            <person name="Horn M."/>
        </authorList>
    </citation>
    <scope>NUCLEOTIDE SEQUENCE [LARGE SCALE GENOMIC DNA]</scope>
    <source>
        <strain evidence="3 4">FS5</strain>
    </source>
</reference>
<dbReference type="AlphaFoldDB" id="A0A1W6N578"/>